<dbReference type="InterPro" id="IPR054721">
    <property type="entry name" value="GEO12453p1-like"/>
</dbReference>
<sequence length="431" mass="46829">MEECNFMELMEEMAVQFTVNKEEHQLFVHDSRMISLTIQRQLVLDGAVFKDQLAELHKTASFVDKIYLDMPLNFEIFLPIRLPKPVVPTYDEKKRSVQFTRANYQHPFFFGNAVNFKCLNLLLQSELQRAISKLKTATSTSTGRTYDIKYSVLSLNDVPFVHQVVALDRDSNGKRFIRFDFILAVEFNGADMALPPYFKAPLINRWIAYGRMTVDEDPNPAEWAVLVPKWQDASPGAALISLNCMVMLYRLMSAQQCYLFTLPGSIKLAFVMATEERGLDFQQISIADLTITLAVCFFAVVAVAAAKPGIVAPLAAAPLAYTAPAVVGSAAYVAPYASSYTAHSVAHSAAFPAAYTAAYTAPVAAAYTAPVAAAYTAPVAAAYAAPAAYTAAYTAPIARYAATPFAAPIAAPVAAAYTAPIAAAAPVLLKK</sequence>
<dbReference type="HOGENOM" id="CLU_656002_0_0_1"/>
<keyword evidence="1" id="KW-0812">Transmembrane</keyword>
<dbReference type="PANTHER" id="PTHR35685">
    <property type="entry name" value="825-OAK-RELATED-RELATED"/>
    <property type="match status" value="1"/>
</dbReference>
<keyword evidence="1" id="KW-1133">Transmembrane helix</keyword>
<keyword evidence="1" id="KW-0472">Membrane</keyword>
<feature type="transmembrane region" description="Helical" evidence="1">
    <location>
        <begin position="257"/>
        <end position="274"/>
    </location>
</feature>
<dbReference type="Pfam" id="PF22861">
    <property type="entry name" value="GEO12453p1-like"/>
    <property type="match status" value="1"/>
</dbReference>
<dbReference type="PANTHER" id="PTHR35685:SF2">
    <property type="entry name" value="825-OAK-RELATED"/>
    <property type="match status" value="1"/>
</dbReference>
<evidence type="ECO:0000256" key="1">
    <source>
        <dbReference type="SAM" id="Phobius"/>
    </source>
</evidence>
<name>B4HJE8_DROSE</name>
<dbReference type="OMA" id="VLVPKWQ"/>
<organism evidence="3">
    <name type="scientific">Drosophila sechellia</name>
    <name type="common">Fruit fly</name>
    <dbReference type="NCBI Taxonomy" id="7238"/>
    <lineage>
        <taxon>Eukaryota</taxon>
        <taxon>Metazoa</taxon>
        <taxon>Ecdysozoa</taxon>
        <taxon>Arthropoda</taxon>
        <taxon>Hexapoda</taxon>
        <taxon>Insecta</taxon>
        <taxon>Pterygota</taxon>
        <taxon>Neoptera</taxon>
        <taxon>Endopterygota</taxon>
        <taxon>Diptera</taxon>
        <taxon>Brachycera</taxon>
        <taxon>Muscomorpha</taxon>
        <taxon>Ephydroidea</taxon>
        <taxon>Drosophilidae</taxon>
        <taxon>Drosophila</taxon>
        <taxon>Sophophora</taxon>
    </lineage>
</organism>
<dbReference type="PhylomeDB" id="B4HJE8"/>
<dbReference type="AlphaFoldDB" id="B4HJE8"/>
<gene>
    <name evidence="2" type="primary">Dsec\GM24957</name>
    <name evidence="2" type="ORF">Dsec_GM24957</name>
</gene>
<keyword evidence="3" id="KW-1185">Reference proteome</keyword>
<dbReference type="Proteomes" id="UP000001292">
    <property type="component" value="Unassembled WGS sequence"/>
</dbReference>
<feature type="transmembrane region" description="Helical" evidence="1">
    <location>
        <begin position="286"/>
        <end position="306"/>
    </location>
</feature>
<reference evidence="2 3" key="1">
    <citation type="journal article" date="2007" name="Nature">
        <title>Evolution of genes and genomes on the Drosophila phylogeny.</title>
        <authorList>
            <consortium name="Drosophila 12 Genomes Consortium"/>
            <person name="Clark A.G."/>
            <person name="Eisen M.B."/>
            <person name="Smith D.R."/>
            <person name="Bergman C.M."/>
            <person name="Oliver B."/>
            <person name="Markow T.A."/>
            <person name="Kaufman T.C."/>
            <person name="Kellis M."/>
            <person name="Gelbart W."/>
            <person name="Iyer V.N."/>
            <person name="Pollard D.A."/>
            <person name="Sackton T.B."/>
            <person name="Larracuente A.M."/>
            <person name="Singh N.D."/>
            <person name="Abad J.P."/>
            <person name="Abt D.N."/>
            <person name="Adryan B."/>
            <person name="Aguade M."/>
            <person name="Akashi H."/>
            <person name="Anderson W.W."/>
            <person name="Aquadro C.F."/>
            <person name="Ardell D.H."/>
            <person name="Arguello R."/>
            <person name="Artieri C.G."/>
            <person name="Barbash D.A."/>
            <person name="Barker D."/>
            <person name="Barsanti P."/>
            <person name="Batterham P."/>
            <person name="Batzoglou S."/>
            <person name="Begun D."/>
            <person name="Bhutkar A."/>
            <person name="Blanco E."/>
            <person name="Bosak S.A."/>
            <person name="Bradley R.K."/>
            <person name="Brand A.D."/>
            <person name="Brent M.R."/>
            <person name="Brooks A.N."/>
            <person name="Brown R.H."/>
            <person name="Butlin R.K."/>
            <person name="Caggese C."/>
            <person name="Calvi B.R."/>
            <person name="Bernardo de Carvalho A."/>
            <person name="Caspi A."/>
            <person name="Castrezana S."/>
            <person name="Celniker S.E."/>
            <person name="Chang J.L."/>
            <person name="Chapple C."/>
            <person name="Chatterji S."/>
            <person name="Chinwalla A."/>
            <person name="Civetta A."/>
            <person name="Clifton S.W."/>
            <person name="Comeron J.M."/>
            <person name="Costello J.C."/>
            <person name="Coyne J.A."/>
            <person name="Daub J."/>
            <person name="David R.G."/>
            <person name="Delcher A.L."/>
            <person name="Delehaunty K."/>
            <person name="Do C.B."/>
            <person name="Ebling H."/>
            <person name="Edwards K."/>
            <person name="Eickbush T."/>
            <person name="Evans J.D."/>
            <person name="Filipski A."/>
            <person name="Findeiss S."/>
            <person name="Freyhult E."/>
            <person name="Fulton L."/>
            <person name="Fulton R."/>
            <person name="Garcia A.C."/>
            <person name="Gardiner A."/>
            <person name="Garfield D.A."/>
            <person name="Garvin B.E."/>
            <person name="Gibson G."/>
            <person name="Gilbert D."/>
            <person name="Gnerre S."/>
            <person name="Godfrey J."/>
            <person name="Good R."/>
            <person name="Gotea V."/>
            <person name="Gravely B."/>
            <person name="Greenberg A.J."/>
            <person name="Griffiths-Jones S."/>
            <person name="Gross S."/>
            <person name="Guigo R."/>
            <person name="Gustafson E.A."/>
            <person name="Haerty W."/>
            <person name="Hahn M.W."/>
            <person name="Halligan D.L."/>
            <person name="Halpern A.L."/>
            <person name="Halter G.M."/>
            <person name="Han M.V."/>
            <person name="Heger A."/>
            <person name="Hillier L."/>
            <person name="Hinrichs A.S."/>
            <person name="Holmes I."/>
            <person name="Hoskins R.A."/>
            <person name="Hubisz M.J."/>
            <person name="Hultmark D."/>
            <person name="Huntley M.A."/>
            <person name="Jaffe D.B."/>
            <person name="Jagadeeshan S."/>
            <person name="Jeck W.R."/>
            <person name="Johnson J."/>
            <person name="Jones C.D."/>
            <person name="Jordan W.C."/>
            <person name="Karpen G.H."/>
            <person name="Kataoka E."/>
            <person name="Keightley P.D."/>
            <person name="Kheradpour P."/>
            <person name="Kirkness E.F."/>
            <person name="Koerich L.B."/>
            <person name="Kristiansen K."/>
            <person name="Kudrna D."/>
            <person name="Kulathinal R.J."/>
            <person name="Kumar S."/>
            <person name="Kwok R."/>
            <person name="Lander E."/>
            <person name="Langley C.H."/>
            <person name="Lapoint R."/>
            <person name="Lazzaro B.P."/>
            <person name="Lee S.J."/>
            <person name="Levesque L."/>
            <person name="Li R."/>
            <person name="Lin C.F."/>
            <person name="Lin M.F."/>
            <person name="Lindblad-Toh K."/>
            <person name="Llopart A."/>
            <person name="Long M."/>
            <person name="Low L."/>
            <person name="Lozovsky E."/>
            <person name="Lu J."/>
            <person name="Luo M."/>
            <person name="Machado C.A."/>
            <person name="Makalowski W."/>
            <person name="Marzo M."/>
            <person name="Matsuda M."/>
            <person name="Matzkin L."/>
            <person name="McAllister B."/>
            <person name="McBride C.S."/>
            <person name="McKernan B."/>
            <person name="McKernan K."/>
            <person name="Mendez-Lago M."/>
            <person name="Minx P."/>
            <person name="Mollenhauer M.U."/>
            <person name="Montooth K."/>
            <person name="Mount S.M."/>
            <person name="Mu X."/>
            <person name="Myers E."/>
            <person name="Negre B."/>
            <person name="Newfeld S."/>
            <person name="Nielsen R."/>
            <person name="Noor M.A."/>
            <person name="O'Grady P."/>
            <person name="Pachter L."/>
            <person name="Papaceit M."/>
            <person name="Parisi M.J."/>
            <person name="Parisi M."/>
            <person name="Parts L."/>
            <person name="Pedersen J.S."/>
            <person name="Pesole G."/>
            <person name="Phillippy A.M."/>
            <person name="Ponting C.P."/>
            <person name="Pop M."/>
            <person name="Porcelli D."/>
            <person name="Powell J.R."/>
            <person name="Prohaska S."/>
            <person name="Pruitt K."/>
            <person name="Puig M."/>
            <person name="Quesneville H."/>
            <person name="Ram K.R."/>
            <person name="Rand D."/>
            <person name="Rasmussen M.D."/>
            <person name="Reed L.K."/>
            <person name="Reenan R."/>
            <person name="Reily A."/>
            <person name="Remington K.A."/>
            <person name="Rieger T.T."/>
            <person name="Ritchie M.G."/>
            <person name="Robin C."/>
            <person name="Rogers Y.H."/>
            <person name="Rohde C."/>
            <person name="Rozas J."/>
            <person name="Rubenfield M.J."/>
            <person name="Ruiz A."/>
            <person name="Russo S."/>
            <person name="Salzberg S.L."/>
            <person name="Sanchez-Gracia A."/>
            <person name="Saranga D.J."/>
            <person name="Sato H."/>
            <person name="Schaeffer S.W."/>
            <person name="Schatz M.C."/>
            <person name="Schlenke T."/>
            <person name="Schwartz R."/>
            <person name="Segarra C."/>
            <person name="Singh R.S."/>
            <person name="Sirot L."/>
            <person name="Sirota M."/>
            <person name="Sisneros N.B."/>
            <person name="Smith C.D."/>
            <person name="Smith T.F."/>
            <person name="Spieth J."/>
            <person name="Stage D.E."/>
            <person name="Stark A."/>
            <person name="Stephan W."/>
            <person name="Strausberg R.L."/>
            <person name="Strempel S."/>
            <person name="Sturgill D."/>
            <person name="Sutton G."/>
            <person name="Sutton G.G."/>
            <person name="Tao W."/>
            <person name="Teichmann S."/>
            <person name="Tobari Y.N."/>
            <person name="Tomimura Y."/>
            <person name="Tsolas J.M."/>
            <person name="Valente V.L."/>
            <person name="Venter E."/>
            <person name="Venter J.C."/>
            <person name="Vicario S."/>
            <person name="Vieira F.G."/>
            <person name="Vilella A.J."/>
            <person name="Villasante A."/>
            <person name="Walenz B."/>
            <person name="Wang J."/>
            <person name="Wasserman M."/>
            <person name="Watts T."/>
            <person name="Wilson D."/>
            <person name="Wilson R.K."/>
            <person name="Wing R.A."/>
            <person name="Wolfner M.F."/>
            <person name="Wong A."/>
            <person name="Wong G.K."/>
            <person name="Wu C.I."/>
            <person name="Wu G."/>
            <person name="Yamamoto D."/>
            <person name="Yang H.P."/>
            <person name="Yang S.P."/>
            <person name="Yorke J.A."/>
            <person name="Yoshida K."/>
            <person name="Zdobnov E."/>
            <person name="Zhang P."/>
            <person name="Zhang Y."/>
            <person name="Zimin A.V."/>
            <person name="Baldwin J."/>
            <person name="Abdouelleil A."/>
            <person name="Abdulkadir J."/>
            <person name="Abebe A."/>
            <person name="Abera B."/>
            <person name="Abreu J."/>
            <person name="Acer S.C."/>
            <person name="Aftuck L."/>
            <person name="Alexander A."/>
            <person name="An P."/>
            <person name="Anderson E."/>
            <person name="Anderson S."/>
            <person name="Arachi H."/>
            <person name="Azer M."/>
            <person name="Bachantsang P."/>
            <person name="Barry A."/>
            <person name="Bayul T."/>
            <person name="Berlin A."/>
            <person name="Bessette D."/>
            <person name="Bloom T."/>
            <person name="Blye J."/>
            <person name="Boguslavskiy L."/>
            <person name="Bonnet C."/>
            <person name="Boukhgalter B."/>
            <person name="Bourzgui I."/>
            <person name="Brown A."/>
            <person name="Cahill P."/>
            <person name="Channer S."/>
            <person name="Cheshatsang Y."/>
            <person name="Chuda L."/>
            <person name="Citroen M."/>
            <person name="Collymore A."/>
            <person name="Cooke P."/>
            <person name="Costello M."/>
            <person name="D'Aco K."/>
            <person name="Daza R."/>
            <person name="De Haan G."/>
            <person name="DeGray S."/>
            <person name="DeMaso C."/>
            <person name="Dhargay N."/>
            <person name="Dooley K."/>
            <person name="Dooley E."/>
            <person name="Doricent M."/>
            <person name="Dorje P."/>
            <person name="Dorjee K."/>
            <person name="Dupes A."/>
            <person name="Elong R."/>
            <person name="Falk J."/>
            <person name="Farina A."/>
            <person name="Faro S."/>
            <person name="Ferguson D."/>
            <person name="Fisher S."/>
            <person name="Foley C.D."/>
            <person name="Franke A."/>
            <person name="Friedrich D."/>
            <person name="Gadbois L."/>
            <person name="Gearin G."/>
            <person name="Gearin C.R."/>
            <person name="Giannoukos G."/>
            <person name="Goode T."/>
            <person name="Graham J."/>
            <person name="Grandbois E."/>
            <person name="Grewal S."/>
            <person name="Gyaltsen K."/>
            <person name="Hafez N."/>
            <person name="Hagos B."/>
            <person name="Hall J."/>
            <person name="Henson C."/>
            <person name="Hollinger A."/>
            <person name="Honan T."/>
            <person name="Huard M.D."/>
            <person name="Hughes L."/>
            <person name="Hurhula B."/>
            <person name="Husby M.E."/>
            <person name="Kamat A."/>
            <person name="Kanga B."/>
            <person name="Kashin S."/>
            <person name="Khazanovich D."/>
            <person name="Kisner P."/>
            <person name="Lance K."/>
            <person name="Lara M."/>
            <person name="Lee W."/>
            <person name="Lennon N."/>
            <person name="Letendre F."/>
            <person name="LeVine R."/>
            <person name="Lipovsky A."/>
            <person name="Liu X."/>
            <person name="Liu J."/>
            <person name="Liu S."/>
            <person name="Lokyitsang T."/>
            <person name="Lokyitsang Y."/>
            <person name="Lubonja R."/>
            <person name="Lui A."/>
            <person name="MacDonald P."/>
            <person name="Magnisalis V."/>
            <person name="Maru K."/>
            <person name="Matthews C."/>
            <person name="McCusker W."/>
            <person name="McDonough S."/>
            <person name="Mehta T."/>
            <person name="Meldrim J."/>
            <person name="Meneus L."/>
            <person name="Mihai O."/>
            <person name="Mihalev A."/>
            <person name="Mihova T."/>
            <person name="Mittelman R."/>
            <person name="Mlenga V."/>
            <person name="Montmayeur A."/>
            <person name="Mulrain L."/>
            <person name="Navidi A."/>
            <person name="Naylor J."/>
            <person name="Negash T."/>
            <person name="Nguyen T."/>
            <person name="Nguyen N."/>
            <person name="Nicol R."/>
            <person name="Norbu C."/>
            <person name="Norbu N."/>
            <person name="Novod N."/>
            <person name="O'Neill B."/>
            <person name="Osman S."/>
            <person name="Markiewicz E."/>
            <person name="Oyono O.L."/>
            <person name="Patti C."/>
            <person name="Phunkhang P."/>
            <person name="Pierre F."/>
            <person name="Priest M."/>
            <person name="Raghuraman S."/>
            <person name="Rege F."/>
            <person name="Reyes R."/>
            <person name="Rise C."/>
            <person name="Rogov P."/>
            <person name="Ross K."/>
            <person name="Ryan E."/>
            <person name="Settipalli S."/>
            <person name="Shea T."/>
            <person name="Sherpa N."/>
            <person name="Shi L."/>
            <person name="Shih D."/>
            <person name="Sparrow T."/>
            <person name="Spaulding J."/>
            <person name="Stalker J."/>
            <person name="Stange-Thomann N."/>
            <person name="Stavropoulos S."/>
            <person name="Stone C."/>
            <person name="Strader C."/>
            <person name="Tesfaye S."/>
            <person name="Thomson T."/>
            <person name="Thoulutsang Y."/>
            <person name="Thoulutsang D."/>
            <person name="Topham K."/>
            <person name="Topping I."/>
            <person name="Tsamla T."/>
            <person name="Vassiliev H."/>
            <person name="Vo A."/>
            <person name="Wangchuk T."/>
            <person name="Wangdi T."/>
            <person name="Weiand M."/>
            <person name="Wilkinson J."/>
            <person name="Wilson A."/>
            <person name="Yadav S."/>
            <person name="Young G."/>
            <person name="Yu Q."/>
            <person name="Zembek L."/>
            <person name="Zhong D."/>
            <person name="Zimmer A."/>
            <person name="Zwirko Z."/>
            <person name="Jaffe D.B."/>
            <person name="Alvarez P."/>
            <person name="Brockman W."/>
            <person name="Butler J."/>
            <person name="Chin C."/>
            <person name="Gnerre S."/>
            <person name="Grabherr M."/>
            <person name="Kleber M."/>
            <person name="Mauceli E."/>
            <person name="MacCallum I."/>
        </authorList>
    </citation>
    <scope>NUCLEOTIDE SEQUENCE [LARGE SCALE GENOMIC DNA]</scope>
    <source>
        <strain evidence="3">Rob3c / Tucson 14021-0248.25</strain>
    </source>
</reference>
<accession>B4HJE8</accession>
<protein>
    <submittedName>
        <fullName evidence="2">GM24957</fullName>
    </submittedName>
</protein>
<evidence type="ECO:0000313" key="2">
    <source>
        <dbReference type="EMBL" id="EDW40672.1"/>
    </source>
</evidence>
<evidence type="ECO:0000313" key="3">
    <source>
        <dbReference type="Proteomes" id="UP000001292"/>
    </source>
</evidence>
<proteinExistence type="predicted"/>
<dbReference type="EMBL" id="CH480815">
    <property type="protein sequence ID" value="EDW40672.1"/>
    <property type="molecule type" value="Genomic_DNA"/>
</dbReference>